<dbReference type="AlphaFoldDB" id="A0A5P9CID3"/>
<dbReference type="PANTHER" id="PTHR38108:SF1">
    <property type="entry name" value="UPF0319 PROTEIN YCCT"/>
    <property type="match status" value="1"/>
</dbReference>
<evidence type="ECO:0000256" key="3">
    <source>
        <dbReference type="SAM" id="SignalP"/>
    </source>
</evidence>
<feature type="signal peptide" evidence="3">
    <location>
        <begin position="1"/>
        <end position="22"/>
    </location>
</feature>
<dbReference type="InterPro" id="IPR018635">
    <property type="entry name" value="UPF0319"/>
</dbReference>
<feature type="chain" id="PRO_5024934166" evidence="3">
    <location>
        <begin position="23"/>
        <end position="221"/>
    </location>
</feature>
<evidence type="ECO:0000256" key="1">
    <source>
        <dbReference type="ARBA" id="ARBA00008490"/>
    </source>
</evidence>
<accession>A0A5P9CID3</accession>
<evidence type="ECO:0000313" key="4">
    <source>
        <dbReference type="EMBL" id="QFT25966.1"/>
    </source>
</evidence>
<evidence type="ECO:0000313" key="5">
    <source>
        <dbReference type="Proteomes" id="UP000326936"/>
    </source>
</evidence>
<evidence type="ECO:0000256" key="2">
    <source>
        <dbReference type="ARBA" id="ARBA00022729"/>
    </source>
</evidence>
<organism evidence="4 5">
    <name type="scientific">Vibrio aquimaris</name>
    <dbReference type="NCBI Taxonomy" id="2587862"/>
    <lineage>
        <taxon>Bacteria</taxon>
        <taxon>Pseudomonadati</taxon>
        <taxon>Pseudomonadota</taxon>
        <taxon>Gammaproteobacteria</taxon>
        <taxon>Vibrionales</taxon>
        <taxon>Vibrionaceae</taxon>
        <taxon>Vibrio</taxon>
    </lineage>
</organism>
<proteinExistence type="inferred from homology"/>
<dbReference type="EMBL" id="CP045350">
    <property type="protein sequence ID" value="QFT25966.1"/>
    <property type="molecule type" value="Genomic_DNA"/>
</dbReference>
<keyword evidence="2 3" id="KW-0732">Signal</keyword>
<sequence length="221" mass="24776" precursor="true">MKTINILLLAVLASAVSYSALAVELDLASGISVPVLNGKKVKDDNLDFVEGENQLVFEFAGKLKDNNKRKYYSARPYIVTLDLTGVKTLKVELVSNKLNKIDRSVNKKQPIFEFTIDGKQVEDSQQMLPPAEGVFPYSNVPLLVENYNKERGLVFDSGKVVELKAELAKLEQGEAVSSGERKTTTIAGVTETESTLQLKLWYLKASNEERKNFKRWMIEQD</sequence>
<comment type="similarity">
    <text evidence="1">Belongs to the UPF0319 family.</text>
</comment>
<dbReference type="RefSeq" id="WP_152430173.1">
    <property type="nucleotide sequence ID" value="NZ_CBCSDK010000002.1"/>
</dbReference>
<dbReference type="OrthoDB" id="6214779at2"/>
<dbReference type="PANTHER" id="PTHR38108">
    <property type="entry name" value="UPF0319 PROTEIN YCCT"/>
    <property type="match status" value="1"/>
</dbReference>
<keyword evidence="5" id="KW-1185">Reference proteome</keyword>
<dbReference type="KEGG" id="vaq:FIV01_05960"/>
<protein>
    <submittedName>
        <fullName evidence="4">Uncharacterized protein</fullName>
    </submittedName>
</protein>
<name>A0A5P9CID3_9VIBR</name>
<dbReference type="Proteomes" id="UP000326936">
    <property type="component" value="Chromosome"/>
</dbReference>
<reference evidence="4 5" key="1">
    <citation type="submission" date="2019-10" db="EMBL/GenBank/DDBJ databases">
        <title>Complete genome sequence of Vibrio sp. strain THAF100, isolated from non-filtered water from the water column of tank 6 of a marine aquarium containing stony-coral fragments. Water maintained at 26 degree C.</title>
        <authorList>
            <person name="Ruckert C."/>
            <person name="Franco A."/>
            <person name="Kalinowski J."/>
            <person name="Glaeser S."/>
        </authorList>
    </citation>
    <scope>NUCLEOTIDE SEQUENCE [LARGE SCALE GENOMIC DNA]</scope>
    <source>
        <strain evidence="4 5">THAF100</strain>
    </source>
</reference>
<gene>
    <name evidence="4" type="ORF">FIV01_05960</name>
</gene>
<dbReference type="Pfam" id="PF09829">
    <property type="entry name" value="DUF2057"/>
    <property type="match status" value="1"/>
</dbReference>